<keyword evidence="2" id="KW-1185">Reference proteome</keyword>
<dbReference type="EMBL" id="CP025410">
    <property type="protein sequence ID" value="AUH35737.1"/>
    <property type="molecule type" value="Genomic_DNA"/>
</dbReference>
<accession>A0A2K9EQI2</accession>
<evidence type="ECO:0000313" key="1">
    <source>
        <dbReference type="EMBL" id="AUH35737.1"/>
    </source>
</evidence>
<dbReference type="OrthoDB" id="7778376at2"/>
<evidence type="ECO:0000313" key="2">
    <source>
        <dbReference type="Proteomes" id="UP000233742"/>
    </source>
</evidence>
<gene>
    <name evidence="1" type="ORF">CUV01_19330</name>
</gene>
<dbReference type="KEGG" id="paro:CUV01_19330"/>
<geneLocation type="plasmid" evidence="2">
    <name>pbm152</name>
</geneLocation>
<keyword evidence="1" id="KW-0614">Plasmid</keyword>
<sequence length="69" mass="7170">MMALPMEGRLILETADGAEIELAAGEGQRVLYALVTLAQTPVAPHITVAAVRTPQGVELWRGTSAGAAQ</sequence>
<reference evidence="1 2" key="1">
    <citation type="submission" date="2017-12" db="EMBL/GenBank/DDBJ databases">
        <authorList>
            <person name="Hurst M.R.H."/>
        </authorList>
    </citation>
    <scope>NUCLEOTIDE SEQUENCE [LARGE SCALE GENOMIC DNA]</scope>
    <source>
        <strain evidence="1 2">BM15</strain>
        <plasmid evidence="2">Plasmid pbm152</plasmid>
    </source>
</reference>
<dbReference type="AlphaFoldDB" id="A0A2K9EQI2"/>
<organism evidence="1 2">
    <name type="scientific">Paracoccus tegillarcae</name>
    <dbReference type="NCBI Taxonomy" id="1529068"/>
    <lineage>
        <taxon>Bacteria</taxon>
        <taxon>Pseudomonadati</taxon>
        <taxon>Pseudomonadota</taxon>
        <taxon>Alphaproteobacteria</taxon>
        <taxon>Rhodobacterales</taxon>
        <taxon>Paracoccaceae</taxon>
        <taxon>Paracoccus</taxon>
    </lineage>
</organism>
<protein>
    <submittedName>
        <fullName evidence="1">Uncharacterized protein</fullName>
    </submittedName>
</protein>
<proteinExistence type="predicted"/>
<name>A0A2K9EQI2_9RHOB</name>
<dbReference type="Proteomes" id="UP000233742">
    <property type="component" value="Plasmid pBM152"/>
</dbReference>
<dbReference type="RefSeq" id="WP_101462386.1">
    <property type="nucleotide sequence ID" value="NZ_CP025410.1"/>
</dbReference>